<dbReference type="AlphaFoldDB" id="A0A0S6W114"/>
<keyword evidence="3" id="KW-1185">Reference proteome</keyword>
<keyword evidence="1" id="KW-1133">Transmembrane helix</keyword>
<feature type="transmembrane region" description="Helical" evidence="1">
    <location>
        <begin position="37"/>
        <end position="61"/>
    </location>
</feature>
<feature type="transmembrane region" description="Helical" evidence="1">
    <location>
        <begin position="248"/>
        <end position="269"/>
    </location>
</feature>
<gene>
    <name evidence="2" type="ORF">U14_04689</name>
</gene>
<organism evidence="2">
    <name type="scientific">Candidatus Moduliflexus flocculans</name>
    <dbReference type="NCBI Taxonomy" id="1499966"/>
    <lineage>
        <taxon>Bacteria</taxon>
        <taxon>Candidatus Moduliflexota</taxon>
        <taxon>Candidatus Moduliflexia</taxon>
        <taxon>Candidatus Moduliflexales</taxon>
        <taxon>Candidatus Moduliflexaceae</taxon>
    </lineage>
</organism>
<keyword evidence="1" id="KW-0472">Membrane</keyword>
<dbReference type="Proteomes" id="UP000030700">
    <property type="component" value="Unassembled WGS sequence"/>
</dbReference>
<name>A0A0S6W114_9BACT</name>
<evidence type="ECO:0000256" key="1">
    <source>
        <dbReference type="SAM" id="Phobius"/>
    </source>
</evidence>
<proteinExistence type="predicted"/>
<sequence length="271" mass="30572">MPSKFVVTLQKKRINGPFERVTFIDPYPDKILKAPSFLITNILLSLALLTFASAFVIGFFGATLEFSNALNNASIAAIGTFIYRQVGHVAQYFQTGRMEVLVNGLAAMSLLMVSLIVISNWLSRRLVVLNWKKRCETAPAHLLDAEIQEMHIVKGIEPEHRRLVTCYVLRIKVQFTHQGQTYEATPSVVNRLSPGSIGVHFTTREGCENLLATYQKALEIEFDPDTPLDCEIKGNLDELLFKANKWPWLPIAIFAGALFLLSRLFIYILKQ</sequence>
<dbReference type="HOGENOM" id="CLU_1025498_0_0_0"/>
<evidence type="ECO:0000313" key="2">
    <source>
        <dbReference type="EMBL" id="GAK53424.1"/>
    </source>
</evidence>
<evidence type="ECO:0000313" key="3">
    <source>
        <dbReference type="Proteomes" id="UP000030700"/>
    </source>
</evidence>
<feature type="transmembrane region" description="Helical" evidence="1">
    <location>
        <begin position="100"/>
        <end position="122"/>
    </location>
</feature>
<dbReference type="EMBL" id="DF820459">
    <property type="protein sequence ID" value="GAK53424.1"/>
    <property type="molecule type" value="Genomic_DNA"/>
</dbReference>
<keyword evidence="1" id="KW-0812">Transmembrane</keyword>
<accession>A0A0S6W114</accession>
<dbReference type="STRING" id="1499966.U14_04689"/>
<protein>
    <submittedName>
        <fullName evidence="2">Uncharacterized protein</fullName>
    </submittedName>
</protein>
<reference evidence="2" key="1">
    <citation type="journal article" date="2015" name="PeerJ">
        <title>First genomic representation of candidate bacterial phylum KSB3 points to enhanced environmental sensing as a trigger of wastewater bulking.</title>
        <authorList>
            <person name="Sekiguchi Y."/>
            <person name="Ohashi A."/>
            <person name="Parks D.H."/>
            <person name="Yamauchi T."/>
            <person name="Tyson G.W."/>
            <person name="Hugenholtz P."/>
        </authorList>
    </citation>
    <scope>NUCLEOTIDE SEQUENCE [LARGE SCALE GENOMIC DNA]</scope>
</reference>